<dbReference type="PANTHER" id="PTHR43798">
    <property type="entry name" value="MONOACYLGLYCEROL LIPASE"/>
    <property type="match status" value="1"/>
</dbReference>
<dbReference type="InterPro" id="IPR012354">
    <property type="entry name" value="Esterase_lipase"/>
</dbReference>
<dbReference type="Gene3D" id="3.40.50.1820">
    <property type="entry name" value="alpha/beta hydrolase"/>
    <property type="match status" value="1"/>
</dbReference>
<dbReference type="InterPro" id="IPR029058">
    <property type="entry name" value="AB_hydrolase_fold"/>
</dbReference>
<dbReference type="PANTHER" id="PTHR43798:SF5">
    <property type="entry name" value="MONOACYLGLYCEROL LIPASE ABHD6"/>
    <property type="match status" value="1"/>
</dbReference>
<organism evidence="2 3">
    <name type="scientific">Uliginosibacterium sediminicola</name>
    <dbReference type="NCBI Taxonomy" id="2024550"/>
    <lineage>
        <taxon>Bacteria</taxon>
        <taxon>Pseudomonadati</taxon>
        <taxon>Pseudomonadota</taxon>
        <taxon>Betaproteobacteria</taxon>
        <taxon>Rhodocyclales</taxon>
        <taxon>Zoogloeaceae</taxon>
        <taxon>Uliginosibacterium</taxon>
    </lineage>
</organism>
<dbReference type="EMBL" id="JBDIVE010000009">
    <property type="protein sequence ID" value="MEN3069941.1"/>
    <property type="molecule type" value="Genomic_DNA"/>
</dbReference>
<dbReference type="SUPFAM" id="SSF53474">
    <property type="entry name" value="alpha/beta-Hydrolases"/>
    <property type="match status" value="1"/>
</dbReference>
<dbReference type="InterPro" id="IPR050266">
    <property type="entry name" value="AB_hydrolase_sf"/>
</dbReference>
<name>A0ABU9Z292_9RHOO</name>
<keyword evidence="3" id="KW-1185">Reference proteome</keyword>
<gene>
    <name evidence="2" type="ORF">ABDB84_15775</name>
</gene>
<protein>
    <submittedName>
        <fullName evidence="2">Alpha/beta fold hydrolase</fullName>
    </submittedName>
</protein>
<dbReference type="PIRSF" id="PIRSF017388">
    <property type="entry name" value="Esterase_lipase"/>
    <property type="match status" value="1"/>
</dbReference>
<proteinExistence type="predicted"/>
<comment type="caution">
    <text evidence="2">The sequence shown here is derived from an EMBL/GenBank/DDBJ whole genome shotgun (WGS) entry which is preliminary data.</text>
</comment>
<dbReference type="Pfam" id="PF12146">
    <property type="entry name" value="Hydrolase_4"/>
    <property type="match status" value="1"/>
</dbReference>
<keyword evidence="2" id="KW-0378">Hydrolase</keyword>
<dbReference type="RefSeq" id="WP_345920714.1">
    <property type="nucleotide sequence ID" value="NZ_JBDIVE010000009.1"/>
</dbReference>
<reference evidence="2 3" key="1">
    <citation type="journal article" date="2018" name="Int. J. Syst. Evol. Microbiol.">
        <title>Uliginosibacterium sediminicola sp. nov., isolated from freshwater sediment.</title>
        <authorList>
            <person name="Hwang W.M."/>
            <person name="Kim S.M."/>
            <person name="Kang K."/>
            <person name="Ahn T.Y."/>
        </authorList>
    </citation>
    <scope>NUCLEOTIDE SEQUENCE [LARGE SCALE GENOMIC DNA]</scope>
    <source>
        <strain evidence="2 3">M1-21</strain>
    </source>
</reference>
<dbReference type="GO" id="GO:0016787">
    <property type="term" value="F:hydrolase activity"/>
    <property type="evidence" value="ECO:0007669"/>
    <property type="project" value="UniProtKB-KW"/>
</dbReference>
<feature type="domain" description="Serine aminopeptidase S33" evidence="1">
    <location>
        <begin position="17"/>
        <end position="252"/>
    </location>
</feature>
<dbReference type="InterPro" id="IPR022742">
    <property type="entry name" value="Hydrolase_4"/>
</dbReference>
<evidence type="ECO:0000259" key="1">
    <source>
        <dbReference type="Pfam" id="PF12146"/>
    </source>
</evidence>
<evidence type="ECO:0000313" key="2">
    <source>
        <dbReference type="EMBL" id="MEN3069941.1"/>
    </source>
</evidence>
<dbReference type="Proteomes" id="UP001410394">
    <property type="component" value="Unassembled WGS sequence"/>
</dbReference>
<evidence type="ECO:0000313" key="3">
    <source>
        <dbReference type="Proteomes" id="UP001410394"/>
    </source>
</evidence>
<sequence>MSQASQEFFLPGGRTGVLLIHGLTGTPNEMKRVARDLQRAGFSVQAVQLAGHCGTEADLLATGWRDWFASVEESAERLRQHVDHLFVGGLSMGSVLSMMYAIEHPDKVDGLALYGTTFFYDGWAIPATGRLAFLLPIFDRLGIGRKKMFMETHPFGIKNERIRRSISGSMLGGDSAAAGLPGNPWPSLAEFYRLSRYVQRRLHEVRVPCLAVHAKEDDVASLRNVALIEKRVSAPVETVVLDNSYHMVTVDQQRDVLAARSVAFFNRVVTASGARPAVVAA</sequence>
<accession>A0ABU9Z292</accession>